<dbReference type="InterPro" id="IPR052800">
    <property type="entry name" value="DNA_Repair_Helicase_ZGRF1"/>
</dbReference>
<feature type="domain" description="5'-3' DNA helicase ZGRF1-like N-terminal" evidence="2">
    <location>
        <begin position="13"/>
        <end position="91"/>
    </location>
</feature>
<organism evidence="3 4">
    <name type="scientific">Morchella conica CCBAS932</name>
    <dbReference type="NCBI Taxonomy" id="1392247"/>
    <lineage>
        <taxon>Eukaryota</taxon>
        <taxon>Fungi</taxon>
        <taxon>Dikarya</taxon>
        <taxon>Ascomycota</taxon>
        <taxon>Pezizomycotina</taxon>
        <taxon>Pezizomycetes</taxon>
        <taxon>Pezizales</taxon>
        <taxon>Morchellaceae</taxon>
        <taxon>Morchella</taxon>
    </lineage>
</organism>
<dbReference type="Pfam" id="PF10382">
    <property type="entry name" value="ZGRF1-like_N"/>
    <property type="match status" value="1"/>
</dbReference>
<dbReference type="STRING" id="1392247.A0A3N4KT32"/>
<protein>
    <recommendedName>
        <fullName evidence="2">5'-3' DNA helicase ZGRF1-like N-terminal domain-containing protein</fullName>
    </recommendedName>
</protein>
<dbReference type="GO" id="GO:0005634">
    <property type="term" value="C:nucleus"/>
    <property type="evidence" value="ECO:0007669"/>
    <property type="project" value="TreeGrafter"/>
</dbReference>
<evidence type="ECO:0000313" key="3">
    <source>
        <dbReference type="EMBL" id="RPB12452.1"/>
    </source>
</evidence>
<dbReference type="InterPro" id="IPR018838">
    <property type="entry name" value="ZGRF1-like_N"/>
</dbReference>
<dbReference type="OrthoDB" id="6513042at2759"/>
<dbReference type="GO" id="GO:0035861">
    <property type="term" value="C:site of double-strand break"/>
    <property type="evidence" value="ECO:0007669"/>
    <property type="project" value="TreeGrafter"/>
</dbReference>
<dbReference type="PANTHER" id="PTHR28535">
    <property type="entry name" value="ZINC FINGER GRF-TYPE CONTAINING 1"/>
    <property type="match status" value="1"/>
</dbReference>
<dbReference type="InParanoid" id="A0A3N4KT32"/>
<dbReference type="AlphaFoldDB" id="A0A3N4KT32"/>
<dbReference type="GO" id="GO:0006302">
    <property type="term" value="P:double-strand break repair"/>
    <property type="evidence" value="ECO:0007669"/>
    <property type="project" value="TreeGrafter"/>
</dbReference>
<evidence type="ECO:0000313" key="4">
    <source>
        <dbReference type="Proteomes" id="UP000277580"/>
    </source>
</evidence>
<dbReference type="EMBL" id="ML119128">
    <property type="protein sequence ID" value="RPB12452.1"/>
    <property type="molecule type" value="Genomic_DNA"/>
</dbReference>
<feature type="region of interest" description="Disordered" evidence="1">
    <location>
        <begin position="114"/>
        <end position="161"/>
    </location>
</feature>
<feature type="compositionally biased region" description="Polar residues" evidence="1">
    <location>
        <begin position="416"/>
        <end position="427"/>
    </location>
</feature>
<feature type="compositionally biased region" description="Basic and acidic residues" evidence="1">
    <location>
        <begin position="491"/>
        <end position="513"/>
    </location>
</feature>
<name>A0A3N4KT32_9PEZI</name>
<gene>
    <name evidence="3" type="ORF">P167DRAFT_156844</name>
</gene>
<feature type="compositionally biased region" description="Polar residues" evidence="1">
    <location>
        <begin position="365"/>
        <end position="377"/>
    </location>
</feature>
<evidence type="ECO:0000256" key="1">
    <source>
        <dbReference type="SAM" id="MobiDB-lite"/>
    </source>
</evidence>
<keyword evidence="4" id="KW-1185">Reference proteome</keyword>
<dbReference type="PANTHER" id="PTHR28535:SF1">
    <property type="entry name" value="PROTEIN ZGRF1"/>
    <property type="match status" value="1"/>
</dbReference>
<feature type="region of interest" description="Disordered" evidence="1">
    <location>
        <begin position="200"/>
        <end position="576"/>
    </location>
</feature>
<proteinExistence type="predicted"/>
<feature type="compositionally biased region" description="Polar residues" evidence="1">
    <location>
        <begin position="248"/>
        <end position="257"/>
    </location>
</feature>
<accession>A0A3N4KT32</accession>
<feature type="compositionally biased region" description="Polar residues" evidence="1">
    <location>
        <begin position="216"/>
        <end position="233"/>
    </location>
</feature>
<dbReference type="Proteomes" id="UP000277580">
    <property type="component" value="Unassembled WGS sequence"/>
</dbReference>
<evidence type="ECO:0000259" key="2">
    <source>
        <dbReference type="Pfam" id="PF10382"/>
    </source>
</evidence>
<sequence>MSENSHSSQAAPIDEYRVLWTAQKKQKLKKWHDGFLRFHKFNKRLLVYDDARHLVADMYLRGRDTIEEGDDLEFENHLVTVEDFKGTVVQDLTPLFTSVVKRKQQIQAVNTLISSETPNQANRHGPWGPNSRNATPTPHQRPMAAAARFPPQTPMQQRPTNMGMSLQHSVRANNNTQHPHSYKGRSLGQAQSLPTRIEPAQRPNRISNPNPPIQQLRQSGPQVSDAATSSTSYRPPLNALGGPPSPNRRLNQPSKQQAPLEPPQNHLSSIRRKKAPSCPAPPHVNRGSLNLNGFSDAARPLEPPLKHSRTNNIFSNPAPVNKSTPNLVIDTDSDDELFGSPPDFDINSASPPPAQETDLRPASASKRSLNGSKNQYNDPRAFKPPSKGKTISSPEKTPSRGRVAMSNTDAGEGSNPRISQPLPNDRSSAAPLRNPQVAVVDSNPITSSGDESEKEKEPFEPLVTTGKILLGNTAKRKRTKLLCQRPSPVAPKERPTDTKERESVAKKPRKEPASKASSPPTVIGKVPDEDLAMVDFANDAPIPPPPAVKKNLSAFKFRPPTRVHQNKSDDKGKGIANDAQYRIEEKEDTVEYQKEHDIGPWSSEALFLFDWRPPGMREKGNKILIS</sequence>
<reference evidence="3 4" key="1">
    <citation type="journal article" date="2018" name="Nat. Ecol. Evol.">
        <title>Pezizomycetes genomes reveal the molecular basis of ectomycorrhizal truffle lifestyle.</title>
        <authorList>
            <person name="Murat C."/>
            <person name="Payen T."/>
            <person name="Noel B."/>
            <person name="Kuo A."/>
            <person name="Morin E."/>
            <person name="Chen J."/>
            <person name="Kohler A."/>
            <person name="Krizsan K."/>
            <person name="Balestrini R."/>
            <person name="Da Silva C."/>
            <person name="Montanini B."/>
            <person name="Hainaut M."/>
            <person name="Levati E."/>
            <person name="Barry K.W."/>
            <person name="Belfiori B."/>
            <person name="Cichocki N."/>
            <person name="Clum A."/>
            <person name="Dockter R.B."/>
            <person name="Fauchery L."/>
            <person name="Guy J."/>
            <person name="Iotti M."/>
            <person name="Le Tacon F."/>
            <person name="Lindquist E.A."/>
            <person name="Lipzen A."/>
            <person name="Malagnac F."/>
            <person name="Mello A."/>
            <person name="Molinier V."/>
            <person name="Miyauchi S."/>
            <person name="Poulain J."/>
            <person name="Riccioni C."/>
            <person name="Rubini A."/>
            <person name="Sitrit Y."/>
            <person name="Splivallo R."/>
            <person name="Traeger S."/>
            <person name="Wang M."/>
            <person name="Zifcakova L."/>
            <person name="Wipf D."/>
            <person name="Zambonelli A."/>
            <person name="Paolocci F."/>
            <person name="Nowrousian M."/>
            <person name="Ottonello S."/>
            <person name="Baldrian P."/>
            <person name="Spatafora J.W."/>
            <person name="Henrissat B."/>
            <person name="Nagy L.G."/>
            <person name="Aury J.M."/>
            <person name="Wincker P."/>
            <person name="Grigoriev I.V."/>
            <person name="Bonfante P."/>
            <person name="Martin F.M."/>
        </authorList>
    </citation>
    <scope>NUCLEOTIDE SEQUENCE [LARGE SCALE GENOMIC DNA]</scope>
    <source>
        <strain evidence="3 4">CCBAS932</strain>
    </source>
</reference>